<feature type="transmembrane region" description="Helical" evidence="7">
    <location>
        <begin position="469"/>
        <end position="489"/>
    </location>
</feature>
<organism evidence="9">
    <name type="scientific">Timema californicum</name>
    <name type="common">California timema</name>
    <name type="synonym">Walking stick</name>
    <dbReference type="NCBI Taxonomy" id="61474"/>
    <lineage>
        <taxon>Eukaryota</taxon>
        <taxon>Metazoa</taxon>
        <taxon>Ecdysozoa</taxon>
        <taxon>Arthropoda</taxon>
        <taxon>Hexapoda</taxon>
        <taxon>Insecta</taxon>
        <taxon>Pterygota</taxon>
        <taxon>Neoptera</taxon>
        <taxon>Polyneoptera</taxon>
        <taxon>Phasmatodea</taxon>
        <taxon>Timematodea</taxon>
        <taxon>Timematoidea</taxon>
        <taxon>Timematidae</taxon>
        <taxon>Timema</taxon>
    </lineage>
</organism>
<keyword evidence="4 7" id="KW-1133">Transmembrane helix</keyword>
<evidence type="ECO:0000313" key="9">
    <source>
        <dbReference type="EMBL" id="CAD7569138.1"/>
    </source>
</evidence>
<feature type="region of interest" description="Disordered" evidence="6">
    <location>
        <begin position="175"/>
        <end position="205"/>
    </location>
</feature>
<feature type="region of interest" description="Disordered" evidence="6">
    <location>
        <begin position="49"/>
        <end position="68"/>
    </location>
</feature>
<comment type="subcellular location">
    <subcellularLocation>
        <location evidence="1">Membrane</location>
        <topology evidence="1">Multi-pass membrane protein</topology>
    </subcellularLocation>
</comment>
<feature type="region of interest" description="Disordered" evidence="6">
    <location>
        <begin position="610"/>
        <end position="632"/>
    </location>
</feature>
<dbReference type="PANTHER" id="PTHR21229">
    <property type="entry name" value="LUNG SEVEN TRANSMEMBRANE RECEPTOR"/>
    <property type="match status" value="1"/>
</dbReference>
<protein>
    <submittedName>
        <fullName evidence="9">(California timema) hypothetical protein</fullName>
    </submittedName>
</protein>
<gene>
    <name evidence="9" type="ORF">TCMB3V08_LOCUS1887</name>
</gene>
<feature type="compositionally biased region" description="Polar residues" evidence="6">
    <location>
        <begin position="183"/>
        <end position="204"/>
    </location>
</feature>
<reference evidence="9" key="1">
    <citation type="submission" date="2020-11" db="EMBL/GenBank/DDBJ databases">
        <authorList>
            <person name="Tran Van P."/>
        </authorList>
    </citation>
    <scope>NUCLEOTIDE SEQUENCE</scope>
</reference>
<sequence length="632" mass="72247">MINDARKYIALSTFGFNKGGQLEVNLINFHSEPFSESDVEVNPHLRGGRVENHVGKTTPSSPDQDSNLDLPVLSSRAQHDKRFGFSLDRTLSDAMTPYLDSHQDGCLLQEVNREPNQEASSAVIYFTLDLKNKLLRVNCSKHLRTIYIYKNATFIPSQRAKRDYLVSHLSDTSLFHQRRKRTSSNTNDKSGGNNSQPDQNSGSALNGGPCFQLQLPVTKMVTPTGNYYNTSFAMRVDSETEEGLYNLYFHSCPNYKDDRHVYLDFMALFEDNLSGHRHGVLTRQLRVNAGPTPCAKGQEMAWGFSPNYPMEIKENNSGNYLSAGEIPLPALYFMMTSLFFLSGCFWVFILRKSKHPVYKIHYLMGILVYLKSLSLMFHGINYHFIQTKGEHVAAWAILYYVAHLMKGAVLFITIVLVGTGWTFIKHILSEKDKKIFMIVIPLQVLANVAKIIIEESEEGAVEFHTWRDIFILVDLLCCGAILFPVVWSIRHLQEASHTDGKAAINLRKLKLFRHFYIMIVCYIYFTRIIVYLLKITVPFQYEWLDEMFHEMATYVFFVMTGYKFRPASANPYFQLTPDDDDDDAEMDVVVSQSGLMEGLSKISRVNKVTPDIGSDEEKDNLLAKRESSHEYD</sequence>
<feature type="transmembrane region" description="Helical" evidence="7">
    <location>
        <begin position="362"/>
        <end position="385"/>
    </location>
</feature>
<dbReference type="GO" id="GO:0005794">
    <property type="term" value="C:Golgi apparatus"/>
    <property type="evidence" value="ECO:0007669"/>
    <property type="project" value="TreeGrafter"/>
</dbReference>
<feature type="transmembrane region" description="Helical" evidence="7">
    <location>
        <begin position="330"/>
        <end position="350"/>
    </location>
</feature>
<evidence type="ECO:0000256" key="3">
    <source>
        <dbReference type="ARBA" id="ARBA00022729"/>
    </source>
</evidence>
<dbReference type="EMBL" id="OE179555">
    <property type="protein sequence ID" value="CAD7569138.1"/>
    <property type="molecule type" value="Genomic_DNA"/>
</dbReference>
<dbReference type="PANTHER" id="PTHR21229:SF2">
    <property type="entry name" value="RE59932P"/>
    <property type="match status" value="1"/>
</dbReference>
<name>A0A7R9IYA9_TIMCA</name>
<feature type="transmembrane region" description="Helical" evidence="7">
    <location>
        <begin position="435"/>
        <end position="453"/>
    </location>
</feature>
<keyword evidence="3" id="KW-0732">Signal</keyword>
<evidence type="ECO:0000256" key="5">
    <source>
        <dbReference type="ARBA" id="ARBA00023136"/>
    </source>
</evidence>
<dbReference type="InterPro" id="IPR053937">
    <property type="entry name" value="GOST_TM"/>
</dbReference>
<evidence type="ECO:0000256" key="4">
    <source>
        <dbReference type="ARBA" id="ARBA00022989"/>
    </source>
</evidence>
<evidence type="ECO:0000256" key="1">
    <source>
        <dbReference type="ARBA" id="ARBA00004141"/>
    </source>
</evidence>
<accession>A0A7R9IYA9</accession>
<dbReference type="Pfam" id="PF06814">
    <property type="entry name" value="GOST_TM"/>
    <property type="match status" value="1"/>
</dbReference>
<dbReference type="AlphaFoldDB" id="A0A7R9IYA9"/>
<feature type="compositionally biased region" description="Polar residues" evidence="6">
    <location>
        <begin position="55"/>
        <end position="67"/>
    </location>
</feature>
<evidence type="ECO:0000259" key="8">
    <source>
        <dbReference type="Pfam" id="PF06814"/>
    </source>
</evidence>
<keyword evidence="5 7" id="KW-0472">Membrane</keyword>
<feature type="transmembrane region" description="Helical" evidence="7">
    <location>
        <begin position="515"/>
        <end position="535"/>
    </location>
</feature>
<dbReference type="GO" id="GO:0016020">
    <property type="term" value="C:membrane"/>
    <property type="evidence" value="ECO:0007669"/>
    <property type="project" value="UniProtKB-SubCell"/>
</dbReference>
<dbReference type="InterPro" id="IPR009637">
    <property type="entry name" value="GPR107/GPR108-like"/>
</dbReference>
<feature type="compositionally biased region" description="Basic and acidic residues" evidence="6">
    <location>
        <begin position="619"/>
        <end position="632"/>
    </location>
</feature>
<proteinExistence type="predicted"/>
<feature type="transmembrane region" description="Helical" evidence="7">
    <location>
        <begin position="397"/>
        <end position="423"/>
    </location>
</feature>
<evidence type="ECO:0000256" key="6">
    <source>
        <dbReference type="SAM" id="MobiDB-lite"/>
    </source>
</evidence>
<keyword evidence="2 7" id="KW-0812">Transmembrane</keyword>
<feature type="domain" description="GOST seven transmembrane" evidence="8">
    <location>
        <begin position="327"/>
        <end position="571"/>
    </location>
</feature>
<evidence type="ECO:0000256" key="7">
    <source>
        <dbReference type="SAM" id="Phobius"/>
    </source>
</evidence>
<evidence type="ECO:0000256" key="2">
    <source>
        <dbReference type="ARBA" id="ARBA00022692"/>
    </source>
</evidence>